<dbReference type="EMBL" id="FRAU01000007">
    <property type="protein sequence ID" value="SHK84904.1"/>
    <property type="molecule type" value="Genomic_DNA"/>
</dbReference>
<dbReference type="CDD" id="cd07034">
    <property type="entry name" value="TPP_PYR_PFOR_IOR-alpha_like"/>
    <property type="match status" value="1"/>
</dbReference>
<dbReference type="InterPro" id="IPR033412">
    <property type="entry name" value="PFOR_II"/>
</dbReference>
<feature type="domain" description="Pyruvate/ketoisovalerate oxidoreductase catalytic" evidence="2">
    <location>
        <begin position="23"/>
        <end position="211"/>
    </location>
</feature>
<dbReference type="Gene3D" id="3.40.920.10">
    <property type="entry name" value="Pyruvate-ferredoxin oxidoreductase, PFOR, domain III"/>
    <property type="match status" value="1"/>
</dbReference>
<evidence type="ECO:0000259" key="3">
    <source>
        <dbReference type="Pfam" id="PF01855"/>
    </source>
</evidence>
<gene>
    <name evidence="5" type="ORF">SAMN04488087_2112</name>
</gene>
<dbReference type="InterPro" id="IPR002880">
    <property type="entry name" value="Pyrv_Fd/Flavodoxin_OxRdtase_N"/>
</dbReference>
<sequence>MAVFEKPVEVLPEATVLFAGDSGDGMQLTGMQFARATALARNDLATLPDFPAEIRAPAGTTYGVSGYQLHFGSVPIRTPGDAVDMLVAMNPAALKVHLPRVRRGGTLLINVNAFDRRGLELARYETNPLEDGSLEGYQVIPIELTRLTREALADSGLDKKEIDRCKNMFALGLVLWLYSRPLGPVEQWLAQKFANRPAIRDANLKVLHKGYHYGETHELFAVRYEVRPARLPPGLYRAIRGVEALALGLIAASHQSGLPLFYGSYPITPASDLLHELSRHKNFGVMTFQAEDEIAAVGAALGASFGGALGVTATSGPGLALKAETLGLAVMTELPLVVIDLQRGGPSTGLPTKTEQSDLLFALYGRHGEAPLPVLAASSPGDCFYAAYEACRIAVRYMTPVILLADGYLANGAEPWRVPDVASLPSFEVRFATEPNFHQNGDARFLPYLRDPETLARSWARPGTPGLEHRIGGLEKEDETGNVSYDPLNHQRMVKLRAAKVARVAREIPPTEIFGDPEGDVLLIGWGSTRGAIEAAVEHLRRRGLRVGSVHLRYLNPLPPDLPEIFDRYHHLVVPELNNGQLVRVLRDVHLRPFVPLNKIQGLPFQAREIEAFVTDLVQA</sequence>
<dbReference type="InterPro" id="IPR002869">
    <property type="entry name" value="Pyrv_flavodox_OxRed_cen"/>
</dbReference>
<feature type="domain" description="Pyruvate:ferredoxin oxidoreductase core" evidence="4">
    <location>
        <begin position="520"/>
        <end position="584"/>
    </location>
</feature>
<reference evidence="6" key="1">
    <citation type="submission" date="2016-11" db="EMBL/GenBank/DDBJ databases">
        <authorList>
            <person name="Varghese N."/>
            <person name="Submissions S."/>
        </authorList>
    </citation>
    <scope>NUCLEOTIDE SEQUENCE [LARGE SCALE GENOMIC DNA]</scope>
    <source>
        <strain evidence="6">DSM 22212</strain>
    </source>
</reference>
<organism evidence="5 6">
    <name type="scientific">Rhodothermus profundi</name>
    <dbReference type="NCBI Taxonomy" id="633813"/>
    <lineage>
        <taxon>Bacteria</taxon>
        <taxon>Pseudomonadati</taxon>
        <taxon>Rhodothermota</taxon>
        <taxon>Rhodothermia</taxon>
        <taxon>Rhodothermales</taxon>
        <taxon>Rhodothermaceae</taxon>
        <taxon>Rhodothermus</taxon>
    </lineage>
</organism>
<dbReference type="InterPro" id="IPR009014">
    <property type="entry name" value="Transketo_C/PFOR_II"/>
</dbReference>
<dbReference type="Pfam" id="PF01558">
    <property type="entry name" value="POR"/>
    <property type="match status" value="1"/>
</dbReference>
<proteinExistence type="predicted"/>
<dbReference type="InterPro" id="IPR050722">
    <property type="entry name" value="Pyruvate:ferred/Flavod_OxRd"/>
</dbReference>
<dbReference type="OrthoDB" id="9794954at2"/>
<dbReference type="SUPFAM" id="SSF52922">
    <property type="entry name" value="TK C-terminal domain-like"/>
    <property type="match status" value="1"/>
</dbReference>
<dbReference type="Proteomes" id="UP000185812">
    <property type="component" value="Unassembled WGS sequence"/>
</dbReference>
<dbReference type="SUPFAM" id="SSF52518">
    <property type="entry name" value="Thiamin diphosphate-binding fold (THDP-binding)"/>
    <property type="match status" value="1"/>
</dbReference>
<evidence type="ECO:0000313" key="6">
    <source>
        <dbReference type="Proteomes" id="UP000185812"/>
    </source>
</evidence>
<evidence type="ECO:0000313" key="5">
    <source>
        <dbReference type="EMBL" id="SHK84904.1"/>
    </source>
</evidence>
<protein>
    <submittedName>
        <fullName evidence="5">2-oxoglutarate ferredoxin oxidoreductase subunit alpha</fullName>
    </submittedName>
</protein>
<keyword evidence="1" id="KW-0560">Oxidoreductase</keyword>
<accession>A0A1M6VU33</accession>
<evidence type="ECO:0000256" key="1">
    <source>
        <dbReference type="ARBA" id="ARBA00023002"/>
    </source>
</evidence>
<dbReference type="FunFam" id="3.40.50.970:FF:000022">
    <property type="entry name" value="2-oxoglutarate ferredoxin oxidoreductase alpha subunit"/>
    <property type="match status" value="1"/>
</dbReference>
<dbReference type="Pfam" id="PF01855">
    <property type="entry name" value="POR_N"/>
    <property type="match status" value="1"/>
</dbReference>
<dbReference type="InterPro" id="IPR029061">
    <property type="entry name" value="THDP-binding"/>
</dbReference>
<dbReference type="PANTHER" id="PTHR32154:SF20">
    <property type="entry name" value="2-OXOGLUTARATE OXIDOREDUCTASE SUBUNIT KORA"/>
    <property type="match status" value="1"/>
</dbReference>
<dbReference type="PANTHER" id="PTHR32154">
    <property type="entry name" value="PYRUVATE-FLAVODOXIN OXIDOREDUCTASE-RELATED"/>
    <property type="match status" value="1"/>
</dbReference>
<dbReference type="Pfam" id="PF17147">
    <property type="entry name" value="PFOR_II"/>
    <property type="match status" value="1"/>
</dbReference>
<dbReference type="Gene3D" id="3.40.50.970">
    <property type="match status" value="1"/>
</dbReference>
<name>A0A1M6VU33_9BACT</name>
<feature type="domain" description="Pyruvate flavodoxin/ferredoxin oxidoreductase pyrimidine binding" evidence="3">
    <location>
        <begin position="261"/>
        <end position="481"/>
    </location>
</feature>
<keyword evidence="6" id="KW-1185">Reference proteome</keyword>
<evidence type="ECO:0000259" key="2">
    <source>
        <dbReference type="Pfam" id="PF01558"/>
    </source>
</evidence>
<dbReference type="STRING" id="633813.SAMN04488087_2112"/>
<dbReference type="RefSeq" id="WP_072715940.1">
    <property type="nucleotide sequence ID" value="NZ_FRAU01000007.1"/>
</dbReference>
<evidence type="ECO:0000259" key="4">
    <source>
        <dbReference type="Pfam" id="PF17147"/>
    </source>
</evidence>
<dbReference type="AlphaFoldDB" id="A0A1M6VU33"/>
<dbReference type="NCBIfam" id="TIGR03710">
    <property type="entry name" value="OAFO_sf"/>
    <property type="match status" value="1"/>
</dbReference>
<dbReference type="Gene3D" id="3.40.50.920">
    <property type="match status" value="1"/>
</dbReference>
<dbReference type="InterPro" id="IPR019752">
    <property type="entry name" value="Pyrv/ketoisovalerate_OxRed_cat"/>
</dbReference>
<dbReference type="InterPro" id="IPR022367">
    <property type="entry name" value="2-oxoacid/accept_OxRdtase_asu"/>
</dbReference>
<dbReference type="GO" id="GO:0006979">
    <property type="term" value="P:response to oxidative stress"/>
    <property type="evidence" value="ECO:0007669"/>
    <property type="project" value="TreeGrafter"/>
</dbReference>
<dbReference type="GO" id="GO:0016903">
    <property type="term" value="F:oxidoreductase activity, acting on the aldehyde or oxo group of donors"/>
    <property type="evidence" value="ECO:0007669"/>
    <property type="project" value="InterPro"/>
</dbReference>